<dbReference type="EMBL" id="JPRH01000017">
    <property type="protein sequence ID" value="KFF09795.1"/>
    <property type="molecule type" value="Genomic_DNA"/>
</dbReference>
<protein>
    <recommendedName>
        <fullName evidence="2">Signal transduction histidine kinase internal region domain-containing protein</fullName>
    </recommendedName>
</protein>
<evidence type="ECO:0000313" key="3">
    <source>
        <dbReference type="EMBL" id="KFF09795.1"/>
    </source>
</evidence>
<proteinExistence type="predicted"/>
<keyword evidence="1" id="KW-0472">Membrane</keyword>
<reference evidence="3 4" key="1">
    <citation type="submission" date="2014-07" db="EMBL/GenBank/DDBJ databases">
        <title>Genome of Chryseobacterium soli DSM 19298.</title>
        <authorList>
            <person name="Stropko S.J."/>
            <person name="Pipes S.E."/>
            <person name="Newman J."/>
        </authorList>
    </citation>
    <scope>NUCLEOTIDE SEQUENCE [LARGE SCALE GENOMIC DNA]</scope>
    <source>
        <strain evidence="3 4">DSM 19298</strain>
    </source>
</reference>
<feature type="transmembrane region" description="Helical" evidence="1">
    <location>
        <begin position="33"/>
        <end position="58"/>
    </location>
</feature>
<dbReference type="OrthoDB" id="9809908at2"/>
<dbReference type="GO" id="GO:0016020">
    <property type="term" value="C:membrane"/>
    <property type="evidence" value="ECO:0007669"/>
    <property type="project" value="InterPro"/>
</dbReference>
<gene>
    <name evidence="3" type="ORF">IW15_22330</name>
</gene>
<dbReference type="Gene3D" id="3.30.565.10">
    <property type="entry name" value="Histidine kinase-like ATPase, C-terminal domain"/>
    <property type="match status" value="1"/>
</dbReference>
<feature type="transmembrane region" description="Helical" evidence="1">
    <location>
        <begin position="108"/>
        <end position="129"/>
    </location>
</feature>
<organism evidence="3 4">
    <name type="scientific">Chryseobacterium soli</name>
    <dbReference type="NCBI Taxonomy" id="445961"/>
    <lineage>
        <taxon>Bacteria</taxon>
        <taxon>Pseudomonadati</taxon>
        <taxon>Bacteroidota</taxon>
        <taxon>Flavobacteriia</taxon>
        <taxon>Flavobacteriales</taxon>
        <taxon>Weeksellaceae</taxon>
        <taxon>Chryseobacterium group</taxon>
        <taxon>Chryseobacterium</taxon>
    </lineage>
</organism>
<dbReference type="SUPFAM" id="SSF55874">
    <property type="entry name" value="ATPase domain of HSP90 chaperone/DNA topoisomerase II/histidine kinase"/>
    <property type="match status" value="1"/>
</dbReference>
<sequence>MKISLRRIYPFFLGLILFNTLRAITDLTKHEVFWSGSITLHLIGISFTISLCYFYDFLWRRQVNSFAFPEGHQSIIKEYLQILLQLSGINLFLLIGQCAGIFYMGSGWIDYMLINVCFIPFLLIYYTLIRNEKVSRNYRSKILIMEKLKSDKSESELKFLKSQYHPHFLFNALNTIYFQIDDNNIEAKRSIELLSDLLRYQLYDIEKEVTFEQEINYLQAYIAFQKIRMSSKLLLNAYFDPQLKEQKIHPMIFQPIIENSFKYAGGEYKIKIELRMEDNKIIFYVENTTSSIWQNEENTNAGIGLDNLKKRLDLLYPGKYNFYTEHISNLFIAKLEINIE</sequence>
<dbReference type="Pfam" id="PF06580">
    <property type="entry name" value="His_kinase"/>
    <property type="match status" value="1"/>
</dbReference>
<dbReference type="Proteomes" id="UP000028705">
    <property type="component" value="Unassembled WGS sequence"/>
</dbReference>
<keyword evidence="4" id="KW-1185">Reference proteome</keyword>
<keyword evidence="1" id="KW-1133">Transmembrane helix</keyword>
<dbReference type="PANTHER" id="PTHR34220:SF7">
    <property type="entry name" value="SENSOR HISTIDINE KINASE YPDA"/>
    <property type="match status" value="1"/>
</dbReference>
<dbReference type="AlphaFoldDB" id="A0A085ZZD1"/>
<feature type="transmembrane region" description="Helical" evidence="1">
    <location>
        <begin position="79"/>
        <end position="102"/>
    </location>
</feature>
<dbReference type="InterPro" id="IPR010559">
    <property type="entry name" value="Sig_transdc_His_kin_internal"/>
</dbReference>
<dbReference type="InterPro" id="IPR036890">
    <property type="entry name" value="HATPase_C_sf"/>
</dbReference>
<dbReference type="GO" id="GO:0000155">
    <property type="term" value="F:phosphorelay sensor kinase activity"/>
    <property type="evidence" value="ECO:0007669"/>
    <property type="project" value="InterPro"/>
</dbReference>
<name>A0A085ZZD1_9FLAO</name>
<evidence type="ECO:0000256" key="1">
    <source>
        <dbReference type="SAM" id="Phobius"/>
    </source>
</evidence>
<dbReference type="InterPro" id="IPR050640">
    <property type="entry name" value="Bact_2-comp_sensor_kinase"/>
</dbReference>
<feature type="domain" description="Signal transduction histidine kinase internal region" evidence="2">
    <location>
        <begin position="155"/>
        <end position="233"/>
    </location>
</feature>
<evidence type="ECO:0000313" key="4">
    <source>
        <dbReference type="Proteomes" id="UP000028705"/>
    </source>
</evidence>
<accession>A0A085ZZD1</accession>
<comment type="caution">
    <text evidence="3">The sequence shown here is derived from an EMBL/GenBank/DDBJ whole genome shotgun (WGS) entry which is preliminary data.</text>
</comment>
<dbReference type="STRING" id="445961.IW15_22330"/>
<evidence type="ECO:0000259" key="2">
    <source>
        <dbReference type="Pfam" id="PF06580"/>
    </source>
</evidence>
<dbReference type="eggNOG" id="COG2972">
    <property type="taxonomic scope" value="Bacteria"/>
</dbReference>
<keyword evidence="1" id="KW-0812">Transmembrane</keyword>
<dbReference type="PANTHER" id="PTHR34220">
    <property type="entry name" value="SENSOR HISTIDINE KINASE YPDA"/>
    <property type="match status" value="1"/>
</dbReference>